<dbReference type="Proteomes" id="UP000516957">
    <property type="component" value="Unassembled WGS sequence"/>
</dbReference>
<gene>
    <name evidence="1" type="ORF">BKA08_001531</name>
</gene>
<reference evidence="1 2" key="1">
    <citation type="submission" date="2020-07" db="EMBL/GenBank/DDBJ databases">
        <title>Sequencing the genomes of 1000 actinobacteria strains.</title>
        <authorList>
            <person name="Klenk H.-P."/>
        </authorList>
    </citation>
    <scope>NUCLEOTIDE SEQUENCE [LARGE SCALE GENOMIC DNA]</scope>
    <source>
        <strain evidence="1 2">DSM 18965</strain>
    </source>
</reference>
<evidence type="ECO:0000313" key="1">
    <source>
        <dbReference type="EMBL" id="NYD57293.1"/>
    </source>
</evidence>
<evidence type="ECO:0000313" key="2">
    <source>
        <dbReference type="Proteomes" id="UP000516957"/>
    </source>
</evidence>
<organism evidence="1 2">
    <name type="scientific">Nocardioides marinisabuli</name>
    <dbReference type="NCBI Taxonomy" id="419476"/>
    <lineage>
        <taxon>Bacteria</taxon>
        <taxon>Bacillati</taxon>
        <taxon>Actinomycetota</taxon>
        <taxon>Actinomycetes</taxon>
        <taxon>Propionibacteriales</taxon>
        <taxon>Nocardioidaceae</taxon>
        <taxon>Nocardioides</taxon>
    </lineage>
</organism>
<sequence>MSSPRPSPGPRRRLLLGAVKLGAVLAVVAVLTGTLTGAPSPSVSPSDPTSDRLDRLMTLHGCSTAGLEDGAVPASAVLRSEEGALRMVDFERGWAADEGTASGTLVAVCARPLT</sequence>
<name>A0A7Y9JR76_9ACTN</name>
<proteinExistence type="predicted"/>
<dbReference type="EMBL" id="JACCBE010000001">
    <property type="protein sequence ID" value="NYD57293.1"/>
    <property type="molecule type" value="Genomic_DNA"/>
</dbReference>
<dbReference type="InterPro" id="IPR006311">
    <property type="entry name" value="TAT_signal"/>
</dbReference>
<comment type="caution">
    <text evidence="1">The sequence shown here is derived from an EMBL/GenBank/DDBJ whole genome shotgun (WGS) entry which is preliminary data.</text>
</comment>
<dbReference type="PROSITE" id="PS51318">
    <property type="entry name" value="TAT"/>
    <property type="match status" value="1"/>
</dbReference>
<accession>A0A7Y9JR76</accession>
<dbReference type="RefSeq" id="WP_179615081.1">
    <property type="nucleotide sequence ID" value="NZ_CP059163.1"/>
</dbReference>
<dbReference type="AlphaFoldDB" id="A0A7Y9JR76"/>
<keyword evidence="2" id="KW-1185">Reference proteome</keyword>
<protein>
    <submittedName>
        <fullName evidence="1">Uncharacterized protein</fullName>
    </submittedName>
</protein>